<sequence>MTATSHDEVKAQMSSLALVLLTIATVQPPFSSLRCDRYQLLAISDRSMTQSALQANQRPRPTYECIDDACMTTCGLSVRHTPWFIGRSGGEAHSRKLRKPERSSAILKHRSVSAREARHNKVRVYRVILYCANASLVCQKVVLRR</sequence>
<keyword evidence="2" id="KW-1185">Reference proteome</keyword>
<accession>A0A5C2S1J7</accession>
<gene>
    <name evidence="1" type="ORF">L227DRAFT_234552</name>
</gene>
<organism evidence="1 2">
    <name type="scientific">Lentinus tigrinus ALCF2SS1-6</name>
    <dbReference type="NCBI Taxonomy" id="1328759"/>
    <lineage>
        <taxon>Eukaryota</taxon>
        <taxon>Fungi</taxon>
        <taxon>Dikarya</taxon>
        <taxon>Basidiomycota</taxon>
        <taxon>Agaricomycotina</taxon>
        <taxon>Agaricomycetes</taxon>
        <taxon>Polyporales</taxon>
        <taxon>Polyporaceae</taxon>
        <taxon>Lentinus</taxon>
    </lineage>
</organism>
<dbReference type="Proteomes" id="UP000313359">
    <property type="component" value="Unassembled WGS sequence"/>
</dbReference>
<dbReference type="AlphaFoldDB" id="A0A5C2S1J7"/>
<evidence type="ECO:0000313" key="2">
    <source>
        <dbReference type="Proteomes" id="UP000313359"/>
    </source>
</evidence>
<proteinExistence type="predicted"/>
<dbReference type="EMBL" id="ML122282">
    <property type="protein sequence ID" value="RPD57241.1"/>
    <property type="molecule type" value="Genomic_DNA"/>
</dbReference>
<evidence type="ECO:0000313" key="1">
    <source>
        <dbReference type="EMBL" id="RPD57241.1"/>
    </source>
</evidence>
<reference evidence="1" key="1">
    <citation type="journal article" date="2018" name="Genome Biol. Evol.">
        <title>Genomics and development of Lentinus tigrinus, a white-rot wood-decaying mushroom with dimorphic fruiting bodies.</title>
        <authorList>
            <person name="Wu B."/>
            <person name="Xu Z."/>
            <person name="Knudson A."/>
            <person name="Carlson A."/>
            <person name="Chen N."/>
            <person name="Kovaka S."/>
            <person name="LaButti K."/>
            <person name="Lipzen A."/>
            <person name="Pennachio C."/>
            <person name="Riley R."/>
            <person name="Schakwitz W."/>
            <person name="Umezawa K."/>
            <person name="Ohm R.A."/>
            <person name="Grigoriev I.V."/>
            <person name="Nagy L.G."/>
            <person name="Gibbons J."/>
            <person name="Hibbett D."/>
        </authorList>
    </citation>
    <scope>NUCLEOTIDE SEQUENCE [LARGE SCALE GENOMIC DNA]</scope>
    <source>
        <strain evidence="1">ALCF2SS1-6</strain>
    </source>
</reference>
<protein>
    <submittedName>
        <fullName evidence="1">Uncharacterized protein</fullName>
    </submittedName>
</protein>
<name>A0A5C2S1J7_9APHY</name>